<dbReference type="EMBL" id="KN832572">
    <property type="protein sequence ID" value="KII84222.1"/>
    <property type="molecule type" value="Genomic_DNA"/>
</dbReference>
<proteinExistence type="predicted"/>
<dbReference type="AlphaFoldDB" id="A0A0C9SR17"/>
<sequence length="182" mass="21265">MSEATFPREFEHLNISTPTPTSTSSADTIRPAAAPVPQRDLVDHTGNWVNYPPIPREPELRRYWFYGWRIEQAHVEAWVTTIKGPKPDRFGSTWEPYLVMYDYCGYRNLIPVRAVPEDVSEPVEGVNYSSCRAWALGSNYSKRRFYTRPSPKQLEKMIRVLGQPYWFLDGLGDPKLHYQYYL</sequence>
<dbReference type="HOGENOM" id="CLU_1540712_0_0_1"/>
<feature type="compositionally biased region" description="Low complexity" evidence="1">
    <location>
        <begin position="16"/>
        <end position="25"/>
    </location>
</feature>
<evidence type="ECO:0000313" key="2">
    <source>
        <dbReference type="EMBL" id="KII84222.1"/>
    </source>
</evidence>
<evidence type="ECO:0000313" key="3">
    <source>
        <dbReference type="Proteomes" id="UP000053263"/>
    </source>
</evidence>
<accession>A0A0C9SR17</accession>
<protein>
    <submittedName>
        <fullName evidence="2">Uncharacterized protein</fullName>
    </submittedName>
</protein>
<evidence type="ECO:0000256" key="1">
    <source>
        <dbReference type="SAM" id="MobiDB-lite"/>
    </source>
</evidence>
<reference evidence="2 3" key="1">
    <citation type="submission" date="2014-06" db="EMBL/GenBank/DDBJ databases">
        <title>Evolutionary Origins and Diversification of the Mycorrhizal Mutualists.</title>
        <authorList>
            <consortium name="DOE Joint Genome Institute"/>
            <consortium name="Mycorrhizal Genomics Consortium"/>
            <person name="Kohler A."/>
            <person name="Kuo A."/>
            <person name="Nagy L.G."/>
            <person name="Floudas D."/>
            <person name="Copeland A."/>
            <person name="Barry K.W."/>
            <person name="Cichocki N."/>
            <person name="Veneault-Fourrey C."/>
            <person name="LaButti K."/>
            <person name="Lindquist E.A."/>
            <person name="Lipzen A."/>
            <person name="Lundell T."/>
            <person name="Morin E."/>
            <person name="Murat C."/>
            <person name="Riley R."/>
            <person name="Ohm R."/>
            <person name="Sun H."/>
            <person name="Tunlid A."/>
            <person name="Henrissat B."/>
            <person name="Grigoriev I.V."/>
            <person name="Hibbett D.S."/>
            <person name="Martin F."/>
        </authorList>
    </citation>
    <scope>NUCLEOTIDE SEQUENCE [LARGE SCALE GENOMIC DNA]</scope>
    <source>
        <strain evidence="2 3">FD-325 SS-3</strain>
    </source>
</reference>
<name>A0A0C9SR17_PLICR</name>
<dbReference type="OrthoDB" id="2841595at2759"/>
<organism evidence="2 3">
    <name type="scientific">Plicaturopsis crispa FD-325 SS-3</name>
    <dbReference type="NCBI Taxonomy" id="944288"/>
    <lineage>
        <taxon>Eukaryota</taxon>
        <taxon>Fungi</taxon>
        <taxon>Dikarya</taxon>
        <taxon>Basidiomycota</taxon>
        <taxon>Agaricomycotina</taxon>
        <taxon>Agaricomycetes</taxon>
        <taxon>Agaricomycetidae</taxon>
        <taxon>Amylocorticiales</taxon>
        <taxon>Amylocorticiaceae</taxon>
        <taxon>Plicatura</taxon>
        <taxon>Plicaturopsis crispa</taxon>
    </lineage>
</organism>
<gene>
    <name evidence="2" type="ORF">PLICRDRAFT_375431</name>
</gene>
<feature type="region of interest" description="Disordered" evidence="1">
    <location>
        <begin position="1"/>
        <end position="28"/>
    </location>
</feature>
<keyword evidence="3" id="KW-1185">Reference proteome</keyword>
<dbReference type="Proteomes" id="UP000053263">
    <property type="component" value="Unassembled WGS sequence"/>
</dbReference>
<feature type="compositionally biased region" description="Basic and acidic residues" evidence="1">
    <location>
        <begin position="1"/>
        <end position="12"/>
    </location>
</feature>